<dbReference type="InterPro" id="IPR023296">
    <property type="entry name" value="Glyco_hydro_beta-prop_sf"/>
</dbReference>
<organism evidence="5 6">
    <name type="scientific">Reichenbachiella ulvae</name>
    <dbReference type="NCBI Taxonomy" id="2980104"/>
    <lineage>
        <taxon>Bacteria</taxon>
        <taxon>Pseudomonadati</taxon>
        <taxon>Bacteroidota</taxon>
        <taxon>Cytophagia</taxon>
        <taxon>Cytophagales</taxon>
        <taxon>Reichenbachiellaceae</taxon>
        <taxon>Reichenbachiella</taxon>
    </lineage>
</organism>
<dbReference type="Gene3D" id="2.60.120.1620">
    <property type="match status" value="1"/>
</dbReference>
<name>A0ABT3D1F7_9BACT</name>
<feature type="domain" description="Beta-xylosidase C-terminal Concanavalin A-like" evidence="4">
    <location>
        <begin position="346"/>
        <end position="541"/>
    </location>
</feature>
<dbReference type="PANTHER" id="PTHR42812:SF12">
    <property type="entry name" value="BETA-XYLOSIDASE-RELATED"/>
    <property type="match status" value="1"/>
</dbReference>
<reference evidence="5 6" key="1">
    <citation type="submission" date="2022-10" db="EMBL/GenBank/DDBJ databases">
        <title>Comparative genomics and taxonomic characterization of three novel marine species of genus Reichenbachiella exhibiting antioxidant and polysaccharide degradation activities.</title>
        <authorList>
            <person name="Muhammad N."/>
            <person name="Lee Y.-J."/>
            <person name="Ko J."/>
            <person name="Kim S.-G."/>
        </authorList>
    </citation>
    <scope>NUCLEOTIDE SEQUENCE [LARGE SCALE GENOMIC DNA]</scope>
    <source>
        <strain evidence="5 6">ABR2-5</strain>
    </source>
</reference>
<proteinExistence type="inferred from homology"/>
<keyword evidence="3" id="KW-0326">Glycosidase</keyword>
<evidence type="ECO:0000313" key="6">
    <source>
        <dbReference type="Proteomes" id="UP001300692"/>
    </source>
</evidence>
<evidence type="ECO:0000256" key="3">
    <source>
        <dbReference type="ARBA" id="ARBA00023295"/>
    </source>
</evidence>
<dbReference type="InterPro" id="IPR013320">
    <property type="entry name" value="ConA-like_dom_sf"/>
</dbReference>
<comment type="caution">
    <text evidence="5">The sequence shown here is derived from an EMBL/GenBank/DDBJ whole genome shotgun (WGS) entry which is preliminary data.</text>
</comment>
<comment type="similarity">
    <text evidence="1">Belongs to the glycosyl hydrolase 43 family.</text>
</comment>
<dbReference type="Pfam" id="PF04616">
    <property type="entry name" value="Glyco_hydro_43"/>
    <property type="match status" value="1"/>
</dbReference>
<dbReference type="EMBL" id="JAOYOD010000001">
    <property type="protein sequence ID" value="MCV9389278.1"/>
    <property type="molecule type" value="Genomic_DNA"/>
</dbReference>
<protein>
    <submittedName>
        <fullName evidence="5">Glycoside hydrolase family 43 protein</fullName>
    </submittedName>
</protein>
<dbReference type="InterPro" id="IPR041542">
    <property type="entry name" value="GH43_C2"/>
</dbReference>
<keyword evidence="2 5" id="KW-0378">Hydrolase</keyword>
<sequence>MNKKIYGVLVLTLFCQLAIAQLEIFDNPVLSGFHPDPSVVRVGDDYYLVNSSFEWFPGIPIFHSKDLVNWEQIGYVLDRPSQLDMSGNRSSSGIWAPTIRYHEGMFYVSVTCKQCKNDCNCGDNFYVTAENPAGPWSDPVWIDGSQHSIDPTLYFEDDKVYYIGNRHRFAGQSDPGQHQIFIQELDLENGKLLGESTHLTYGHATNAFAAEGPHLYKVNGKYLLLISEGGTWHNHAITTFVSDSILGPYEPTAINPAITHRHLGENYSITTIGHADLVEDQNGQWWSLLLGVRPVDGYNILGRETFLTPVKFEGIQPVFNVGKGKVLEEEIRPALPWTPWEKQASRDEFNEERLSFNWNFLRTPQEALHSIKKGNLYLKVRPEKLTEASNPSLVARRIEHYKYQATTRLKFSPSSNEEAGIVAIQNDRFNYRLILTMEGNNQYVKLIKAYSKKRKELKEEVVAQEPYKGDEIVFRVVQNRLNIKFWFGETEENLRLIGENQDARVLASNVAGGFTGPYVGMYASSNGEKSRNTAAFDWFEYLPQEKQFAEEVDGNLVVEAEDYFSQTNNQNRQWYIINSGTEAKLKPEVESHLEGASGGSYLELLPDSRVTHADKLVPGINFSNHPGIAIVDYKVKIKTPGRYYVWVKAYSHGTEDNGVHVGLDGEWPESGQRMQWCKGKKQWTWDSKQRTKEVHCGVEKLIYLDIHEPGEHIISFSMREDGFEMDQWGLNQNYEIPELK</sequence>
<dbReference type="CDD" id="cd18617">
    <property type="entry name" value="GH43_XynB-like"/>
    <property type="match status" value="1"/>
</dbReference>
<dbReference type="RefSeq" id="WP_264140201.1">
    <property type="nucleotide sequence ID" value="NZ_JAOYOD010000001.1"/>
</dbReference>
<evidence type="ECO:0000256" key="2">
    <source>
        <dbReference type="ARBA" id="ARBA00022801"/>
    </source>
</evidence>
<keyword evidence="6" id="KW-1185">Reference proteome</keyword>
<dbReference type="Pfam" id="PF17851">
    <property type="entry name" value="GH43_C2"/>
    <property type="match status" value="1"/>
</dbReference>
<dbReference type="Gene3D" id="2.115.10.20">
    <property type="entry name" value="Glycosyl hydrolase domain, family 43"/>
    <property type="match status" value="1"/>
</dbReference>
<evidence type="ECO:0000259" key="4">
    <source>
        <dbReference type="Pfam" id="PF17851"/>
    </source>
</evidence>
<dbReference type="SUPFAM" id="SSF75005">
    <property type="entry name" value="Arabinanase/levansucrase/invertase"/>
    <property type="match status" value="1"/>
</dbReference>
<evidence type="ECO:0000313" key="5">
    <source>
        <dbReference type="EMBL" id="MCV9389278.1"/>
    </source>
</evidence>
<dbReference type="PANTHER" id="PTHR42812">
    <property type="entry name" value="BETA-XYLOSIDASE"/>
    <property type="match status" value="1"/>
</dbReference>
<dbReference type="Proteomes" id="UP001300692">
    <property type="component" value="Unassembled WGS sequence"/>
</dbReference>
<gene>
    <name evidence="5" type="ORF">N7U62_21615</name>
</gene>
<dbReference type="InterPro" id="IPR006710">
    <property type="entry name" value="Glyco_hydro_43"/>
</dbReference>
<dbReference type="SUPFAM" id="SSF49899">
    <property type="entry name" value="Concanavalin A-like lectins/glucanases"/>
    <property type="match status" value="1"/>
</dbReference>
<dbReference type="InterPro" id="IPR051795">
    <property type="entry name" value="Glycosyl_Hydrlase_43"/>
</dbReference>
<dbReference type="GO" id="GO:0016787">
    <property type="term" value="F:hydrolase activity"/>
    <property type="evidence" value="ECO:0007669"/>
    <property type="project" value="UniProtKB-KW"/>
</dbReference>
<dbReference type="Gene3D" id="2.60.120.200">
    <property type="match status" value="1"/>
</dbReference>
<evidence type="ECO:0000256" key="1">
    <source>
        <dbReference type="ARBA" id="ARBA00009865"/>
    </source>
</evidence>
<accession>A0ABT3D1F7</accession>